<accession>A0A4P7NNK6</accession>
<dbReference type="EMBL" id="CP034209">
    <property type="protein sequence ID" value="QBZ63760.1"/>
    <property type="molecule type" value="Genomic_DNA"/>
</dbReference>
<sequence length="122" mass="13342">MTGTEEERGITAVPKIPIAHSFGCSIHVRRPPPVYLPLARATNAEFDAAADSGQTAARRHGQVNAYEKPSLVDLTNYELGHSHKLWHEGPEHRVASSQATTSWDLKYLRPTGSSVLDDNDPA</sequence>
<gene>
    <name evidence="1" type="ORF">PoMZ_05449</name>
</gene>
<proteinExistence type="predicted"/>
<organism evidence="1 2">
    <name type="scientific">Pyricularia oryzae</name>
    <name type="common">Rice blast fungus</name>
    <name type="synonym">Magnaporthe oryzae</name>
    <dbReference type="NCBI Taxonomy" id="318829"/>
    <lineage>
        <taxon>Eukaryota</taxon>
        <taxon>Fungi</taxon>
        <taxon>Dikarya</taxon>
        <taxon>Ascomycota</taxon>
        <taxon>Pezizomycotina</taxon>
        <taxon>Sordariomycetes</taxon>
        <taxon>Sordariomycetidae</taxon>
        <taxon>Magnaporthales</taxon>
        <taxon>Pyriculariaceae</taxon>
        <taxon>Pyricularia</taxon>
    </lineage>
</organism>
<name>A0A4P7NNK6_PYROR</name>
<protein>
    <submittedName>
        <fullName evidence="1">Uncharacterized protein</fullName>
    </submittedName>
</protein>
<reference evidence="1 2" key="1">
    <citation type="journal article" date="2019" name="Mol. Biol. Evol.">
        <title>Blast fungal genomes show frequent chromosomal changes, gene gains and losses, and effector gene turnover.</title>
        <authorList>
            <person name="Gomez Luciano L.B."/>
            <person name="Jason Tsai I."/>
            <person name="Chuma I."/>
            <person name="Tosa Y."/>
            <person name="Chen Y.H."/>
            <person name="Li J.Y."/>
            <person name="Li M.Y."/>
            <person name="Jade Lu M.Y."/>
            <person name="Nakayashiki H."/>
            <person name="Li W.H."/>
        </authorList>
    </citation>
    <scope>NUCLEOTIDE SEQUENCE [LARGE SCALE GENOMIC DNA]</scope>
    <source>
        <strain evidence="1">MZ5-1-6</strain>
    </source>
</reference>
<evidence type="ECO:0000313" key="1">
    <source>
        <dbReference type="EMBL" id="QBZ63760.1"/>
    </source>
</evidence>
<dbReference type="AlphaFoldDB" id="A0A4P7NNK6"/>
<dbReference type="Proteomes" id="UP000294847">
    <property type="component" value="Chromosome 6"/>
</dbReference>
<evidence type="ECO:0000313" key="2">
    <source>
        <dbReference type="Proteomes" id="UP000294847"/>
    </source>
</evidence>